<gene>
    <name evidence="3" type="primary">PmlGA01_090028400</name>
    <name evidence="3" type="ORF">PMLGA01_090028400</name>
</gene>
<name>A0A1C3KCS6_PLAMA</name>
<feature type="transmembrane region" description="Helical" evidence="2">
    <location>
        <begin position="623"/>
        <end position="647"/>
    </location>
</feature>
<keyword evidence="2" id="KW-0812">Transmembrane</keyword>
<dbReference type="AlphaFoldDB" id="A0A1C3KCS6"/>
<keyword evidence="2" id="KW-0472">Membrane</keyword>
<evidence type="ECO:0000313" key="3">
    <source>
        <dbReference type="EMBL" id="SBT71375.1"/>
    </source>
</evidence>
<reference evidence="3 4" key="1">
    <citation type="submission" date="2016-06" db="EMBL/GenBank/DDBJ databases">
        <authorList>
            <consortium name="Pathogen Informatics"/>
        </authorList>
    </citation>
    <scope>NUCLEOTIDE SEQUENCE [LARGE SCALE GENOMIC DNA]</scope>
    <source>
        <strain evidence="3">PmlGA01</strain>
    </source>
</reference>
<feature type="region of interest" description="Disordered" evidence="1">
    <location>
        <begin position="124"/>
        <end position="215"/>
    </location>
</feature>
<evidence type="ECO:0000256" key="1">
    <source>
        <dbReference type="SAM" id="MobiDB-lite"/>
    </source>
</evidence>
<evidence type="ECO:0000313" key="4">
    <source>
        <dbReference type="Proteomes" id="UP000219799"/>
    </source>
</evidence>
<keyword evidence="2" id="KW-1133">Transmembrane helix</keyword>
<proteinExistence type="predicted"/>
<protein>
    <submittedName>
        <fullName evidence="3">Uncharacterized protein</fullName>
    </submittedName>
</protein>
<feature type="region of interest" description="Disordered" evidence="1">
    <location>
        <begin position="1"/>
        <end position="21"/>
    </location>
</feature>
<feature type="region of interest" description="Disordered" evidence="1">
    <location>
        <begin position="498"/>
        <end position="573"/>
    </location>
</feature>
<dbReference type="VEuPathDB" id="PlasmoDB:PmUG01_09036900"/>
<feature type="compositionally biased region" description="Basic and acidic residues" evidence="1">
    <location>
        <begin position="7"/>
        <end position="21"/>
    </location>
</feature>
<sequence>MKLQHNGNEKHPPFTLEEKNEVETEKLGVPYDEKKISLGEKTYKKILCVSNNDQEEGNYENAHARKSFRNINIVSNNATVKDDLVDNDKADGVKVDDIHYSSFNKDDKNILFLNDEYAKTATDKIYVSDNNDDDENDNDENDNDENDNDENDNDENDNDENDNDENNNDENDNDENDDDENDNDENDDDENDNDENDDDDDISYNDGSYDNNYNDDDATCTSSINKSVRIINNSIYKIKNNLSNIKNIVNLSDKSNVDMTSDKSESDDSSLVRTYENLEEGNDEECEYKKNSKDLDQILKTVINRKKEQKNFTVLDIIDECISIGDIYSTNRQNQDQRKAKISMLRDEKVGHTQIRTESTSPRGDHVQNSDCVYMTSLENAVNLENITSLENVPNLNIFETDKVKACKSHDTVTASTNSESVSNFHKSKGREDHLKKELLNNCMSYSSYDISLINNRLEKKKKELVTCLNLKDTEEESTNFCTTNINIENENINKEEKEKTKVKDKHKYKDEEKDKYKEEKDKDKDEEKDKDKDEEKDKDKDKEKDKDRDEEKDKDRDEVKDKNKDEEKDKETEMGNLIKCTKEYMHKYMGNEQNEDGKLTYPVRLFFRGEKKFTALLRQKKYFCYFVLHIFFFSSCFFFGLSFVILERFLYHVFFDQDL</sequence>
<feature type="compositionally biased region" description="Acidic residues" evidence="1">
    <location>
        <begin position="130"/>
        <end position="203"/>
    </location>
</feature>
<accession>A0A1C3KCS6</accession>
<evidence type="ECO:0000256" key="2">
    <source>
        <dbReference type="SAM" id="Phobius"/>
    </source>
</evidence>
<dbReference type="EMBL" id="LT594497">
    <property type="protein sequence ID" value="SBT71375.1"/>
    <property type="molecule type" value="Genomic_DNA"/>
</dbReference>
<organism evidence="3 4">
    <name type="scientific">Plasmodium malariae</name>
    <dbReference type="NCBI Taxonomy" id="5858"/>
    <lineage>
        <taxon>Eukaryota</taxon>
        <taxon>Sar</taxon>
        <taxon>Alveolata</taxon>
        <taxon>Apicomplexa</taxon>
        <taxon>Aconoidasida</taxon>
        <taxon>Haemosporida</taxon>
        <taxon>Plasmodiidae</taxon>
        <taxon>Plasmodium</taxon>
        <taxon>Plasmodium (Plasmodium)</taxon>
    </lineage>
</organism>
<dbReference type="Proteomes" id="UP000219799">
    <property type="component" value="Chromosome 9"/>
</dbReference>